<reference evidence="6" key="2">
    <citation type="journal article" date="2007" name="Science">
        <title>Draft genome sequence of the sexually transmitted pathogen Trichomonas vaginalis.</title>
        <authorList>
            <person name="Carlton J.M."/>
            <person name="Hirt R.P."/>
            <person name="Silva J.C."/>
            <person name="Delcher A.L."/>
            <person name="Schatz M."/>
            <person name="Zhao Q."/>
            <person name="Wortman J.R."/>
            <person name="Bidwell S.L."/>
            <person name="Alsmark U.C.M."/>
            <person name="Besteiro S."/>
            <person name="Sicheritz-Ponten T."/>
            <person name="Noel C.J."/>
            <person name="Dacks J.B."/>
            <person name="Foster P.G."/>
            <person name="Simillion C."/>
            <person name="Van de Peer Y."/>
            <person name="Miranda-Saavedra D."/>
            <person name="Barton G.J."/>
            <person name="Westrop G.D."/>
            <person name="Mueller S."/>
            <person name="Dessi D."/>
            <person name="Fiori P.L."/>
            <person name="Ren Q."/>
            <person name="Paulsen I."/>
            <person name="Zhang H."/>
            <person name="Bastida-Corcuera F.D."/>
            <person name="Simoes-Barbosa A."/>
            <person name="Brown M.T."/>
            <person name="Hayes R.D."/>
            <person name="Mukherjee M."/>
            <person name="Okumura C.Y."/>
            <person name="Schneider R."/>
            <person name="Smith A.J."/>
            <person name="Vanacova S."/>
            <person name="Villalvazo M."/>
            <person name="Haas B.J."/>
            <person name="Pertea M."/>
            <person name="Feldblyum T.V."/>
            <person name="Utterback T.R."/>
            <person name="Shu C.L."/>
            <person name="Osoegawa K."/>
            <person name="de Jong P.J."/>
            <person name="Hrdy I."/>
            <person name="Horvathova L."/>
            <person name="Zubacova Z."/>
            <person name="Dolezal P."/>
            <person name="Malik S.B."/>
            <person name="Logsdon J.M. Jr."/>
            <person name="Henze K."/>
            <person name="Gupta A."/>
            <person name="Wang C.C."/>
            <person name="Dunne R.L."/>
            <person name="Upcroft J.A."/>
            <person name="Upcroft P."/>
            <person name="White O."/>
            <person name="Salzberg S.L."/>
            <person name="Tang P."/>
            <person name="Chiu C.-H."/>
            <person name="Lee Y.-S."/>
            <person name="Embley T.M."/>
            <person name="Coombs G.H."/>
            <person name="Mottram J.C."/>
            <person name="Tachezy J."/>
            <person name="Fraser-Liggett C.M."/>
            <person name="Johnson P.J."/>
        </authorList>
    </citation>
    <scope>NUCLEOTIDE SEQUENCE [LARGE SCALE GENOMIC DNA]</scope>
    <source>
        <strain evidence="6">G3</strain>
    </source>
</reference>
<dbReference type="InterPro" id="IPR003018">
    <property type="entry name" value="GAF"/>
</dbReference>
<reference evidence="6" key="1">
    <citation type="submission" date="2006-10" db="EMBL/GenBank/DDBJ databases">
        <authorList>
            <person name="Amadeo P."/>
            <person name="Zhao Q."/>
            <person name="Wortman J."/>
            <person name="Fraser-Liggett C."/>
            <person name="Carlton J."/>
        </authorList>
    </citation>
    <scope>NUCLEOTIDE SEQUENCE</scope>
    <source>
        <strain evidence="6">G3</strain>
    </source>
</reference>
<keyword evidence="1" id="KW-0140">cGMP</keyword>
<keyword evidence="3" id="KW-0378">Hydrolase</keyword>
<evidence type="ECO:0000256" key="2">
    <source>
        <dbReference type="ARBA" id="ARBA00022723"/>
    </source>
</evidence>
<dbReference type="Gene3D" id="1.10.1300.10">
    <property type="entry name" value="3'5'-cyclic nucleotide phosphodiesterase, catalytic domain"/>
    <property type="match status" value="1"/>
</dbReference>
<evidence type="ECO:0000256" key="3">
    <source>
        <dbReference type="ARBA" id="ARBA00022801"/>
    </source>
</evidence>
<dbReference type="GO" id="GO:0007165">
    <property type="term" value="P:signal transduction"/>
    <property type="evidence" value="ECO:0007669"/>
    <property type="project" value="InterPro"/>
</dbReference>
<feature type="domain" description="PDEase" evidence="5">
    <location>
        <begin position="964"/>
        <end position="1275"/>
    </location>
</feature>
<dbReference type="SUPFAM" id="SSF55781">
    <property type="entry name" value="GAF domain-like"/>
    <property type="match status" value="4"/>
</dbReference>
<dbReference type="GO" id="GO:0141162">
    <property type="term" value="P:negative regulation of cAMP/PKA signal transduction"/>
    <property type="evidence" value="ECO:0000318"/>
    <property type="project" value="GO_Central"/>
</dbReference>
<evidence type="ECO:0000256" key="1">
    <source>
        <dbReference type="ARBA" id="ARBA00022535"/>
    </source>
</evidence>
<dbReference type="OrthoDB" id="295473at2759"/>
<dbReference type="VEuPathDB" id="TrichDB:TVAG_271730"/>
<dbReference type="VEuPathDB" id="TrichDB:TVAGG3_0257100"/>
<dbReference type="InParanoid" id="A2E5S0"/>
<dbReference type="KEGG" id="tva:4769950"/>
<dbReference type="GO" id="GO:0004115">
    <property type="term" value="F:3',5'-cyclic-AMP phosphodiesterase activity"/>
    <property type="evidence" value="ECO:0000318"/>
    <property type="project" value="GO_Central"/>
</dbReference>
<name>A2E5S0_TRIV3</name>
<dbReference type="CDD" id="cd00077">
    <property type="entry name" value="HDc"/>
    <property type="match status" value="1"/>
</dbReference>
<evidence type="ECO:0000259" key="5">
    <source>
        <dbReference type="PROSITE" id="PS51845"/>
    </source>
</evidence>
<dbReference type="InterPro" id="IPR002073">
    <property type="entry name" value="PDEase_catalytic_dom"/>
</dbReference>
<dbReference type="SMR" id="A2E5S0"/>
<dbReference type="Pfam" id="PF01590">
    <property type="entry name" value="GAF"/>
    <property type="match status" value="3"/>
</dbReference>
<organism evidence="6 7">
    <name type="scientific">Trichomonas vaginalis (strain ATCC PRA-98 / G3)</name>
    <dbReference type="NCBI Taxonomy" id="412133"/>
    <lineage>
        <taxon>Eukaryota</taxon>
        <taxon>Metamonada</taxon>
        <taxon>Parabasalia</taxon>
        <taxon>Trichomonadida</taxon>
        <taxon>Trichomonadidae</taxon>
        <taxon>Trichomonas</taxon>
    </lineage>
</organism>
<dbReference type="AlphaFoldDB" id="A2E5S0"/>
<evidence type="ECO:0000256" key="4">
    <source>
        <dbReference type="SAM" id="MobiDB-lite"/>
    </source>
</evidence>
<gene>
    <name evidence="6" type="ORF">TVAG_271730</name>
</gene>
<dbReference type="EMBL" id="DS113309">
    <property type="protein sequence ID" value="EAY11990.1"/>
    <property type="molecule type" value="Genomic_DNA"/>
</dbReference>
<dbReference type="GO" id="GO:0047555">
    <property type="term" value="F:3',5'-cyclic-GMP phosphodiesterase activity"/>
    <property type="evidence" value="ECO:0000318"/>
    <property type="project" value="GO_Central"/>
</dbReference>
<dbReference type="InterPro" id="IPR003607">
    <property type="entry name" value="HD/PDEase_dom"/>
</dbReference>
<keyword evidence="2" id="KW-0479">Metal-binding</keyword>
<dbReference type="SUPFAM" id="SSF109604">
    <property type="entry name" value="HD-domain/PDEase-like"/>
    <property type="match status" value="1"/>
</dbReference>
<evidence type="ECO:0000313" key="7">
    <source>
        <dbReference type="Proteomes" id="UP000001542"/>
    </source>
</evidence>
<protein>
    <submittedName>
        <fullName evidence="6">GAF domain containing protein</fullName>
    </submittedName>
</protein>
<accession>A2E5S0</accession>
<dbReference type="Gene3D" id="3.30.450.40">
    <property type="match status" value="3"/>
</dbReference>
<feature type="region of interest" description="Disordered" evidence="4">
    <location>
        <begin position="138"/>
        <end position="158"/>
    </location>
</feature>
<evidence type="ECO:0000313" key="6">
    <source>
        <dbReference type="EMBL" id="EAY11990.1"/>
    </source>
</evidence>
<dbReference type="GO" id="GO:0046872">
    <property type="term" value="F:metal ion binding"/>
    <property type="evidence" value="ECO:0007669"/>
    <property type="project" value="UniProtKB-KW"/>
</dbReference>
<dbReference type="eggNOG" id="KOG3689">
    <property type="taxonomic scope" value="Eukaryota"/>
</dbReference>
<dbReference type="STRING" id="5722.A2E5S0"/>
<dbReference type="RefSeq" id="XP_001324213.1">
    <property type="nucleotide sequence ID" value="XM_001324178.1"/>
</dbReference>
<dbReference type="SMART" id="SM00065">
    <property type="entry name" value="GAF"/>
    <property type="match status" value="3"/>
</dbReference>
<dbReference type="InterPro" id="IPR036971">
    <property type="entry name" value="PDEase_catalytic_dom_sf"/>
</dbReference>
<dbReference type="PANTHER" id="PTHR11347">
    <property type="entry name" value="CYCLIC NUCLEOTIDE PHOSPHODIESTERASE"/>
    <property type="match status" value="1"/>
</dbReference>
<dbReference type="PROSITE" id="PS51845">
    <property type="entry name" value="PDEASE_I_2"/>
    <property type="match status" value="1"/>
</dbReference>
<sequence>MTERAKTRQRQRYYTKLAKLLPEFSAAASRPLGQVIRQVDETRRGYISTSRRVKTPELEPMKEVLPDYDYERVLTMTQNSRNINPVLVPQILQPAQRIFIPEDQEFIHILDEEEDLAPEEEDISIFANTTQNPIFRQTHKVNSSASEHQSQANSARSGGINTYSSKFFDESDSDDEISRKNVIKIDKTGFPEIPPLATDLVQLIETIPDSAPASLSPYTFAEEVVGLNDDDFMQFLDEDTLFIKSALFGGRFNDDSIYELFNSLSDSKHQIASNIVIQQYFKIGIVANAVRDLLQYGNAPDAAYHIEQDLQDIFNVKTAMVWINIPSAKMLINHSRLMRYPHGKGFVGTAASEKRQVIAPNPTRSPIYSEEYDLPFCEECELIVAKPIIDPSTDELYAVLLLIDKQDPSGAFYSYWPQSELTLLNFYIDGCHRVFKRIIQRFTHTEKLYKIIAKFVANQFNLFKLIQSITSYLSGMLQCETTQIYFDEGKDRLYSFDIKHTQIQKTTVPLKKAGIAGYIFEKKELVNASNASLHPSYFSNIDGAFGTRPIIGIPLITGDTCFAVIVCRGKQGLCFTTDDVNTLTFLSSGAAPALQMSMTYRTKTQELNIALRAQDRLAALLQVAESLSRETNIDTLVSQILVKACQLVSADRASLFVLDDSKNNLISKVAHGTDKPFVLPVGQGIVGTVARTGETINIPDCYEDSRFNSAIDKKTGYRTKSMMTIPVHDQRHSIIGVVQLMNKQNGEAFSDADVELTKAMCVFTGIALANSIVIDSAFASSQRVQAMLKTVSMLTHGEALSGLLHHIMSTSRDLIDADRCSLFILDTNSSKLSSTVSDGQKAGIEITKGKGIAGYVAEKGESLNIPDAYKDPRFHRGVDNDTGYRTRSILAVPIKNNSNETIGVVELINKDIIKNGGVFTKEDEKLTSGFATFAGVAFDQHSDNNRSGSHTLAIMLSNMMNAEEANSFSPPKQIALNEEQMTRFDTFRFDVATVSEIDSARFIMTIFYKLGLSQRFKINNSRLIRFILAVHDGYMKSPFYNWQRAVASAQFVYYILTTTDLKNILTDLEKLALIVSTICHDIDYTSVDDSNQSTEIALAVLYHNRPVMEMHHCEHTISILERSEENILETLNADDSQSCWKMIISLILGTNMAKHFNTVTTLQSLIFPNKMINMKLEEHRLLIMQFIIKASDASYACRNFPVCQREGTKAYKMFTDKTAIGKLFQRYLVNSQVGFIILYAEPMFTLLTHVFPSVDPLLEQVKLNLQYWKQLKKDG</sequence>
<dbReference type="Proteomes" id="UP000001542">
    <property type="component" value="Unassembled WGS sequence"/>
</dbReference>
<proteinExistence type="predicted"/>
<dbReference type="InterPro" id="IPR029016">
    <property type="entry name" value="GAF-like_dom_sf"/>
</dbReference>
<dbReference type="Pfam" id="PF00233">
    <property type="entry name" value="PDEase_I"/>
    <property type="match status" value="1"/>
</dbReference>
<keyword evidence="7" id="KW-1185">Reference proteome</keyword>